<protein>
    <submittedName>
        <fullName evidence="1">Uncharacterized protein</fullName>
    </submittedName>
</protein>
<organism evidence="1 2">
    <name type="scientific">Mesonia hippocampi</name>
    <dbReference type="NCBI Taxonomy" id="1628250"/>
    <lineage>
        <taxon>Bacteria</taxon>
        <taxon>Pseudomonadati</taxon>
        <taxon>Bacteroidota</taxon>
        <taxon>Flavobacteriia</taxon>
        <taxon>Flavobacteriales</taxon>
        <taxon>Flavobacteriaceae</taxon>
        <taxon>Mesonia</taxon>
    </lineage>
</organism>
<reference evidence="1 2" key="1">
    <citation type="submission" date="2020-08" db="EMBL/GenBank/DDBJ databases">
        <title>Genomic Encyclopedia of Type Strains, Phase IV (KMG-IV): sequencing the most valuable type-strain genomes for metagenomic binning, comparative biology and taxonomic classification.</title>
        <authorList>
            <person name="Goeker M."/>
        </authorList>
    </citation>
    <scope>NUCLEOTIDE SEQUENCE [LARGE SCALE GENOMIC DNA]</scope>
    <source>
        <strain evidence="1 2">DSM 29568</strain>
    </source>
</reference>
<comment type="caution">
    <text evidence="1">The sequence shown here is derived from an EMBL/GenBank/DDBJ whole genome shotgun (WGS) entry which is preliminary data.</text>
</comment>
<dbReference type="AlphaFoldDB" id="A0A840ETF5"/>
<dbReference type="EMBL" id="JACIFO010000010">
    <property type="protein sequence ID" value="MBB4119813.1"/>
    <property type="molecule type" value="Genomic_DNA"/>
</dbReference>
<name>A0A840ETF5_9FLAO</name>
<evidence type="ECO:0000313" key="1">
    <source>
        <dbReference type="EMBL" id="MBB4119813.1"/>
    </source>
</evidence>
<keyword evidence="2" id="KW-1185">Reference proteome</keyword>
<sequence>MITLKLFGEGCFVHYLESSKASIEIYKLIAAKMKLPLKEALLDAYFFYKLHSDVQSIDDLIVDSFGGLLPLSPWKIEIWFERKKIAKIPFNELLNSTTLFPLYNVENLNTPISFFDKGIYLKELVTGCIGTYKFDSSGFDIDNVTFTLLNSVFTEKPLLINTSYQNKNFEKVKDDYLIRHREIVFI</sequence>
<accession>A0A840ETF5</accession>
<dbReference type="RefSeq" id="WP_183478157.1">
    <property type="nucleotide sequence ID" value="NZ_JACIFO010000010.1"/>
</dbReference>
<proteinExistence type="predicted"/>
<gene>
    <name evidence="1" type="ORF">GGR32_002119</name>
</gene>
<dbReference type="Proteomes" id="UP000553034">
    <property type="component" value="Unassembled WGS sequence"/>
</dbReference>
<evidence type="ECO:0000313" key="2">
    <source>
        <dbReference type="Proteomes" id="UP000553034"/>
    </source>
</evidence>